<evidence type="ECO:0000313" key="4">
    <source>
        <dbReference type="Proteomes" id="UP000824120"/>
    </source>
</evidence>
<reference evidence="3 4" key="1">
    <citation type="submission" date="2020-09" db="EMBL/GenBank/DDBJ databases">
        <title>De no assembly of potato wild relative species, Solanum commersonii.</title>
        <authorList>
            <person name="Cho K."/>
        </authorList>
    </citation>
    <scope>NUCLEOTIDE SEQUENCE [LARGE SCALE GENOMIC DNA]</scope>
    <source>
        <strain evidence="3">LZ3.2</strain>
        <tissue evidence="3">Leaf</tissue>
    </source>
</reference>
<dbReference type="EMBL" id="JACXVP010000003">
    <property type="protein sequence ID" value="KAG5618009.1"/>
    <property type="molecule type" value="Genomic_DNA"/>
</dbReference>
<dbReference type="GO" id="GO:0010088">
    <property type="term" value="P:phloem development"/>
    <property type="evidence" value="ECO:0007669"/>
    <property type="project" value="InterPro"/>
</dbReference>
<dbReference type="PANTHER" id="PTHR33232:SF12">
    <property type="entry name" value="PROTEIN SIEVE ELEMENT OCCLUSION B-LIKE"/>
    <property type="match status" value="1"/>
</dbReference>
<accession>A0A9J6A0E1</accession>
<dbReference type="Proteomes" id="UP000824120">
    <property type="component" value="Chromosome 3"/>
</dbReference>
<protein>
    <recommendedName>
        <fullName evidence="2">Sieve element occlusion N-terminal domain-containing protein</fullName>
    </recommendedName>
</protein>
<sequence>MASHALVPAATTRGMKPTQQAMARRERPVFSLSDDHAMSKKILDTHNPDGREVDVNVILHIAEEVFQHAYPAGMDGVLHLTCKCSSGGHDTHSTTMSVLGMLSGYQWDAKLVISLAAFAVTYGEFWLVAQMFATHPLAKSVAILKQLPDIMEHHGSLRSRFDAINELIKAILEVTKIIIEFKKLPSQYITEDQPPLSVAITHIPTAVYWTIKSIVACASQLTTLLGMSYDMIVATTADTWEMSSSTHKLRNISEHLRAELNRCYQHIQDKMHVEYFQMLVHLFEATQFDNMKIMRAMIYIKDDLLPLEVGTTHTRVRS</sequence>
<feature type="domain" description="Sieve element occlusion N-terminal" evidence="2">
    <location>
        <begin position="79"/>
        <end position="286"/>
    </location>
</feature>
<dbReference type="OrthoDB" id="1729979at2759"/>
<organism evidence="3 4">
    <name type="scientific">Solanum commersonii</name>
    <name type="common">Commerson's wild potato</name>
    <name type="synonym">Commerson's nightshade</name>
    <dbReference type="NCBI Taxonomy" id="4109"/>
    <lineage>
        <taxon>Eukaryota</taxon>
        <taxon>Viridiplantae</taxon>
        <taxon>Streptophyta</taxon>
        <taxon>Embryophyta</taxon>
        <taxon>Tracheophyta</taxon>
        <taxon>Spermatophyta</taxon>
        <taxon>Magnoliopsida</taxon>
        <taxon>eudicotyledons</taxon>
        <taxon>Gunneridae</taxon>
        <taxon>Pentapetalae</taxon>
        <taxon>asterids</taxon>
        <taxon>lamiids</taxon>
        <taxon>Solanales</taxon>
        <taxon>Solanaceae</taxon>
        <taxon>Solanoideae</taxon>
        <taxon>Solaneae</taxon>
        <taxon>Solanum</taxon>
    </lineage>
</organism>
<dbReference type="Pfam" id="PF14576">
    <property type="entry name" value="SEO_N"/>
    <property type="match status" value="2"/>
</dbReference>
<dbReference type="PANTHER" id="PTHR33232">
    <property type="entry name" value="PROTEIN SIEVE ELEMENT OCCLUSION B-LIKE"/>
    <property type="match status" value="1"/>
</dbReference>
<evidence type="ECO:0000259" key="2">
    <source>
        <dbReference type="Pfam" id="PF14576"/>
    </source>
</evidence>
<proteinExistence type="predicted"/>
<comment type="caution">
    <text evidence="3">The sequence shown here is derived from an EMBL/GenBank/DDBJ whole genome shotgun (WGS) entry which is preliminary data.</text>
</comment>
<feature type="region of interest" description="Disordered" evidence="1">
    <location>
        <begin position="1"/>
        <end position="25"/>
    </location>
</feature>
<name>A0A9J6A0E1_SOLCO</name>
<evidence type="ECO:0000313" key="3">
    <source>
        <dbReference type="EMBL" id="KAG5618009.1"/>
    </source>
</evidence>
<feature type="domain" description="Sieve element occlusion N-terminal" evidence="2">
    <location>
        <begin position="33"/>
        <end position="75"/>
    </location>
</feature>
<keyword evidence="4" id="KW-1185">Reference proteome</keyword>
<gene>
    <name evidence="3" type="ORF">H5410_017833</name>
</gene>
<dbReference type="AlphaFoldDB" id="A0A9J6A0E1"/>
<dbReference type="InterPro" id="IPR027942">
    <property type="entry name" value="SEO_N"/>
</dbReference>
<dbReference type="InterPro" id="IPR039299">
    <property type="entry name" value="SEOA"/>
</dbReference>
<evidence type="ECO:0000256" key="1">
    <source>
        <dbReference type="SAM" id="MobiDB-lite"/>
    </source>
</evidence>